<dbReference type="GO" id="GO:0005737">
    <property type="term" value="C:cytoplasm"/>
    <property type="evidence" value="ECO:0007669"/>
    <property type="project" value="UniProtKB-SubCell"/>
</dbReference>
<proteinExistence type="inferred from homology"/>
<comment type="cofactor">
    <cofactor evidence="2">
        <name>Mg(2+)</name>
        <dbReference type="ChEBI" id="CHEBI:18420"/>
    </cofactor>
</comment>
<reference evidence="18 19" key="1">
    <citation type="submission" date="2017-07" db="EMBL/GenBank/DDBJ databases">
        <title>Virgibacillus sp. LM2416.</title>
        <authorList>
            <person name="Tak E.J."/>
            <person name="Bae J.-W."/>
        </authorList>
    </citation>
    <scope>NUCLEOTIDE SEQUENCE [LARGE SCALE GENOMIC DNA]</scope>
    <source>
        <strain evidence="18 19">LM2416</strain>
    </source>
</reference>
<feature type="binding site" evidence="14 15">
    <location>
        <position position="169"/>
    </location>
    <ligand>
        <name>a divalent metal cation</name>
        <dbReference type="ChEBI" id="CHEBI:60240"/>
    </ligand>
</feature>
<dbReference type="InterPro" id="IPR036397">
    <property type="entry name" value="RNaseH_sf"/>
</dbReference>
<comment type="cofactor">
    <cofactor evidence="14 15">
        <name>Mn(2+)</name>
        <dbReference type="ChEBI" id="CHEBI:29035"/>
    </cofactor>
    <cofactor evidence="14 15">
        <name>Mg(2+)</name>
        <dbReference type="ChEBI" id="CHEBI:18420"/>
    </cofactor>
    <text evidence="14 15">Manganese or magnesium. Binds 1 divalent metal ion per monomer in the absence of substrate. May bind a second metal ion after substrate binding.</text>
</comment>
<evidence type="ECO:0000256" key="7">
    <source>
        <dbReference type="ARBA" id="ARBA00019179"/>
    </source>
</evidence>
<evidence type="ECO:0000256" key="14">
    <source>
        <dbReference type="HAMAP-Rule" id="MF_00052"/>
    </source>
</evidence>
<dbReference type="FunFam" id="3.30.420.10:FF:000006">
    <property type="entry name" value="Ribonuclease HII"/>
    <property type="match status" value="1"/>
</dbReference>
<evidence type="ECO:0000256" key="3">
    <source>
        <dbReference type="ARBA" id="ARBA00004065"/>
    </source>
</evidence>
<dbReference type="GO" id="GO:0032299">
    <property type="term" value="C:ribonuclease H2 complex"/>
    <property type="evidence" value="ECO:0007669"/>
    <property type="project" value="TreeGrafter"/>
</dbReference>
<dbReference type="GO" id="GO:0004523">
    <property type="term" value="F:RNA-DNA hybrid ribonuclease activity"/>
    <property type="evidence" value="ECO:0007669"/>
    <property type="project" value="UniProtKB-UniRule"/>
</dbReference>
<dbReference type="RefSeq" id="WP_089062766.1">
    <property type="nucleotide sequence ID" value="NZ_CP022315.1"/>
</dbReference>
<dbReference type="PROSITE" id="PS51975">
    <property type="entry name" value="RNASE_H_2"/>
    <property type="match status" value="1"/>
</dbReference>
<dbReference type="EC" id="3.1.26.4" evidence="6 14"/>
<dbReference type="AlphaFoldDB" id="A0A220U5V4"/>
<evidence type="ECO:0000256" key="13">
    <source>
        <dbReference type="ARBA" id="ARBA00023211"/>
    </source>
</evidence>
<dbReference type="InterPro" id="IPR024567">
    <property type="entry name" value="RNase_HII/HIII_dom"/>
</dbReference>
<dbReference type="NCBIfam" id="NF000595">
    <property type="entry name" value="PRK00015.1-3"/>
    <property type="match status" value="1"/>
</dbReference>
<dbReference type="EMBL" id="CP022315">
    <property type="protein sequence ID" value="ASK63507.1"/>
    <property type="molecule type" value="Genomic_DNA"/>
</dbReference>
<dbReference type="GO" id="GO:0043137">
    <property type="term" value="P:DNA replication, removal of RNA primer"/>
    <property type="evidence" value="ECO:0007669"/>
    <property type="project" value="TreeGrafter"/>
</dbReference>
<evidence type="ECO:0000256" key="6">
    <source>
        <dbReference type="ARBA" id="ARBA00012180"/>
    </source>
</evidence>
<evidence type="ECO:0000256" key="9">
    <source>
        <dbReference type="ARBA" id="ARBA00022722"/>
    </source>
</evidence>
<keyword evidence="8 14" id="KW-0963">Cytoplasm</keyword>
<dbReference type="PANTHER" id="PTHR10954">
    <property type="entry name" value="RIBONUCLEASE H2 SUBUNIT A"/>
    <property type="match status" value="1"/>
</dbReference>
<keyword evidence="12 14" id="KW-0378">Hydrolase</keyword>
<evidence type="ECO:0000313" key="18">
    <source>
        <dbReference type="EMBL" id="ASK63507.1"/>
    </source>
</evidence>
<dbReference type="InterPro" id="IPR012337">
    <property type="entry name" value="RNaseH-like_sf"/>
</dbReference>
<evidence type="ECO:0000256" key="15">
    <source>
        <dbReference type="PROSITE-ProRule" id="PRU01319"/>
    </source>
</evidence>
<keyword evidence="11 14" id="KW-0255">Endonuclease</keyword>
<feature type="domain" description="RNase H type-2" evidence="17">
    <location>
        <begin position="71"/>
        <end position="256"/>
    </location>
</feature>
<evidence type="ECO:0000256" key="8">
    <source>
        <dbReference type="ARBA" id="ARBA00022490"/>
    </source>
</evidence>
<dbReference type="Gene3D" id="3.30.420.10">
    <property type="entry name" value="Ribonuclease H-like superfamily/Ribonuclease H"/>
    <property type="match status" value="1"/>
</dbReference>
<keyword evidence="13 14" id="KW-0464">Manganese</keyword>
<evidence type="ECO:0000256" key="5">
    <source>
        <dbReference type="ARBA" id="ARBA00007383"/>
    </source>
</evidence>
<evidence type="ECO:0000313" key="19">
    <source>
        <dbReference type="Proteomes" id="UP000198312"/>
    </source>
</evidence>
<accession>A0A220U5V4</accession>
<evidence type="ECO:0000256" key="16">
    <source>
        <dbReference type="RuleBase" id="RU003515"/>
    </source>
</evidence>
<sequence>MKGLSIAEIKQMLEMESISRDQLSSLQNDSRKGVHKLLKGYEQKQQKMQKMEQHFADMCRFEERCYGNGCERIAGMDEAGRGPLAGPVVAAAVILPKGFKLLGLDDSKQLNERKRNEFYTIIKNQAVSYGISVVTNETIDQVNIYEATKLAMRDALGQLDPSPDHVLIDAVPLNNLPYTSESITKGDQKSISIAAASIIAKVTRDTIMKKIHNDFPCYAFESNMGYGTRQHINAIGEYGISPFHRKSFEPVKHAIS</sequence>
<organism evidence="18 19">
    <name type="scientific">Virgibacillus phasianinus</name>
    <dbReference type="NCBI Taxonomy" id="2017483"/>
    <lineage>
        <taxon>Bacteria</taxon>
        <taxon>Bacillati</taxon>
        <taxon>Bacillota</taxon>
        <taxon>Bacilli</taxon>
        <taxon>Bacillales</taxon>
        <taxon>Bacillaceae</taxon>
        <taxon>Virgibacillus</taxon>
    </lineage>
</organism>
<dbReference type="HAMAP" id="MF_00052_B">
    <property type="entry name" value="RNase_HII_B"/>
    <property type="match status" value="1"/>
</dbReference>
<name>A0A220U5V4_9BACI</name>
<keyword evidence="10 14" id="KW-0479">Metal-binding</keyword>
<dbReference type="NCBIfam" id="NF000594">
    <property type="entry name" value="PRK00015.1-1"/>
    <property type="match status" value="1"/>
</dbReference>
<evidence type="ECO:0000256" key="1">
    <source>
        <dbReference type="ARBA" id="ARBA00000077"/>
    </source>
</evidence>
<dbReference type="CDD" id="cd07182">
    <property type="entry name" value="RNase_HII_bacteria_HII_like"/>
    <property type="match status" value="1"/>
</dbReference>
<evidence type="ECO:0000256" key="2">
    <source>
        <dbReference type="ARBA" id="ARBA00001946"/>
    </source>
</evidence>
<dbReference type="GO" id="GO:0030145">
    <property type="term" value="F:manganese ion binding"/>
    <property type="evidence" value="ECO:0007669"/>
    <property type="project" value="UniProtKB-UniRule"/>
</dbReference>
<dbReference type="PANTHER" id="PTHR10954:SF18">
    <property type="entry name" value="RIBONUCLEASE HII"/>
    <property type="match status" value="1"/>
</dbReference>
<evidence type="ECO:0000259" key="17">
    <source>
        <dbReference type="PROSITE" id="PS51975"/>
    </source>
</evidence>
<comment type="function">
    <text evidence="3 14 16">Endonuclease that specifically degrades the RNA of RNA-DNA hybrids.</text>
</comment>
<dbReference type="OrthoDB" id="9803420at2"/>
<comment type="subcellular location">
    <subcellularLocation>
        <location evidence="4 14">Cytoplasm</location>
    </subcellularLocation>
</comment>
<feature type="binding site" evidence="14 15">
    <location>
        <position position="78"/>
    </location>
    <ligand>
        <name>a divalent metal cation</name>
        <dbReference type="ChEBI" id="CHEBI:60240"/>
    </ligand>
</feature>
<gene>
    <name evidence="14" type="primary">rnhB</name>
    <name evidence="18" type="ORF">CFK37_15760</name>
</gene>
<dbReference type="Pfam" id="PF01351">
    <property type="entry name" value="RNase_HII"/>
    <property type="match status" value="1"/>
</dbReference>
<dbReference type="KEGG" id="vil:CFK37_15760"/>
<evidence type="ECO:0000256" key="10">
    <source>
        <dbReference type="ARBA" id="ARBA00022723"/>
    </source>
</evidence>
<dbReference type="Proteomes" id="UP000198312">
    <property type="component" value="Chromosome"/>
</dbReference>
<keyword evidence="19" id="KW-1185">Reference proteome</keyword>
<evidence type="ECO:0000256" key="11">
    <source>
        <dbReference type="ARBA" id="ARBA00022759"/>
    </source>
</evidence>
<dbReference type="InterPro" id="IPR022898">
    <property type="entry name" value="RNase_HII"/>
</dbReference>
<dbReference type="GO" id="GO:0006298">
    <property type="term" value="P:mismatch repair"/>
    <property type="evidence" value="ECO:0007669"/>
    <property type="project" value="TreeGrafter"/>
</dbReference>
<dbReference type="InterPro" id="IPR001352">
    <property type="entry name" value="RNase_HII/HIII"/>
</dbReference>
<dbReference type="SUPFAM" id="SSF53098">
    <property type="entry name" value="Ribonuclease H-like"/>
    <property type="match status" value="1"/>
</dbReference>
<comment type="similarity">
    <text evidence="5 14 16">Belongs to the RNase HII family.</text>
</comment>
<keyword evidence="9 14" id="KW-0540">Nuclease</keyword>
<feature type="binding site" evidence="14 15">
    <location>
        <position position="77"/>
    </location>
    <ligand>
        <name>a divalent metal cation</name>
        <dbReference type="ChEBI" id="CHEBI:60240"/>
    </ligand>
</feature>
<evidence type="ECO:0000256" key="4">
    <source>
        <dbReference type="ARBA" id="ARBA00004496"/>
    </source>
</evidence>
<comment type="catalytic activity">
    <reaction evidence="1 14 15 16">
        <text>Endonucleolytic cleavage to 5'-phosphomonoester.</text>
        <dbReference type="EC" id="3.1.26.4"/>
    </reaction>
</comment>
<protein>
    <recommendedName>
        <fullName evidence="7 14">Ribonuclease HII</fullName>
        <shortName evidence="14">RNase HII</shortName>
        <ecNumber evidence="6 14">3.1.26.4</ecNumber>
    </recommendedName>
</protein>
<dbReference type="GO" id="GO:0003723">
    <property type="term" value="F:RNA binding"/>
    <property type="evidence" value="ECO:0007669"/>
    <property type="project" value="UniProtKB-UniRule"/>
</dbReference>
<evidence type="ECO:0000256" key="12">
    <source>
        <dbReference type="ARBA" id="ARBA00022801"/>
    </source>
</evidence>